<name>A0A1D8K736_9GAMM</name>
<protein>
    <submittedName>
        <fullName evidence="2">Uncharacterized protein</fullName>
    </submittedName>
</protein>
<evidence type="ECO:0000313" key="2">
    <source>
        <dbReference type="EMBL" id="AOV16774.1"/>
    </source>
</evidence>
<keyword evidence="3" id="KW-1185">Reference proteome</keyword>
<reference evidence="2 3" key="1">
    <citation type="submission" date="2016-09" db="EMBL/GenBank/DDBJ databases">
        <title>Acidihalobacter prosperus V6 (DSM14174).</title>
        <authorList>
            <person name="Khaleque H.N."/>
            <person name="Ramsay J.P."/>
            <person name="Murphy R.J.T."/>
            <person name="Kaksonen A.H."/>
            <person name="Boxall N.J."/>
            <person name="Watkin E.L.J."/>
        </authorList>
    </citation>
    <scope>NUCLEOTIDE SEQUENCE [LARGE SCALE GENOMIC DNA]</scope>
    <source>
        <strain evidence="2 3">V6</strain>
    </source>
</reference>
<dbReference type="EMBL" id="CP017448">
    <property type="protein sequence ID" value="AOV16774.1"/>
    <property type="molecule type" value="Genomic_DNA"/>
</dbReference>
<dbReference type="AlphaFoldDB" id="A0A1D8K736"/>
<gene>
    <name evidence="2" type="ORF">BJI67_06605</name>
</gene>
<keyword evidence="1" id="KW-0175">Coiled coil</keyword>
<proteinExistence type="predicted"/>
<organism evidence="2 3">
    <name type="scientific">Acidihalobacter aeolianus</name>
    <dbReference type="NCBI Taxonomy" id="2792603"/>
    <lineage>
        <taxon>Bacteria</taxon>
        <taxon>Pseudomonadati</taxon>
        <taxon>Pseudomonadota</taxon>
        <taxon>Gammaproteobacteria</taxon>
        <taxon>Chromatiales</taxon>
        <taxon>Ectothiorhodospiraceae</taxon>
        <taxon>Acidihalobacter</taxon>
    </lineage>
</organism>
<dbReference type="Proteomes" id="UP000095342">
    <property type="component" value="Chromosome"/>
</dbReference>
<evidence type="ECO:0000313" key="3">
    <source>
        <dbReference type="Proteomes" id="UP000095342"/>
    </source>
</evidence>
<evidence type="ECO:0000256" key="1">
    <source>
        <dbReference type="SAM" id="Coils"/>
    </source>
</evidence>
<sequence length="260" mass="29033">MKPWESDNCAAMRAHYAVYSIPQAAALWCGVPEDQVEEIVREAVQLSPTGLGRSIWRHPAVPCLEPRSRAIAEAVESGELPHGREDGSTVASGDHVAYERRHFFGRDLRAWMEKAFPNEKPAFLFDDIERSTHTAISTDAYRALKAEHDKLASRLDTAKTEYKKLREQKESIEAERDSLKAMVDKLGAPSERAESTYQNIIAALLDCIAGNLPGVEKHSSFPSEAKLIDAIDEHFRGYGGLSKSNLSRKFPEAKRALQTR</sequence>
<dbReference type="RefSeq" id="WP_070072358.1">
    <property type="nucleotide sequence ID" value="NZ_CP017448.1"/>
</dbReference>
<dbReference type="Gene3D" id="1.20.5.340">
    <property type="match status" value="1"/>
</dbReference>
<dbReference type="KEGG" id="aaeo:BJI67_06605"/>
<feature type="coiled-coil region" evidence="1">
    <location>
        <begin position="141"/>
        <end position="185"/>
    </location>
</feature>
<accession>A0A1D8K736</accession>